<dbReference type="Gene3D" id="1.25.40.20">
    <property type="entry name" value="Ankyrin repeat-containing domain"/>
    <property type="match status" value="1"/>
</dbReference>
<reference evidence="5" key="1">
    <citation type="submission" date="2016-03" db="EMBL/GenBank/DDBJ databases">
        <title>Updated assembly of Pseudogymnoascus destructans, the fungus causing white-nose syndrome of bats.</title>
        <authorList>
            <person name="Palmer J.M."/>
            <person name="Drees K.P."/>
            <person name="Foster J.T."/>
            <person name="Lindner D.L."/>
        </authorList>
    </citation>
    <scope>NUCLEOTIDE SEQUENCE [LARGE SCALE GENOMIC DNA]</scope>
    <source>
        <strain evidence="5">20631-21</strain>
    </source>
</reference>
<dbReference type="InterPro" id="IPR036770">
    <property type="entry name" value="Ankyrin_rpt-contain_sf"/>
</dbReference>
<feature type="repeat" description="ANK" evidence="3">
    <location>
        <begin position="113"/>
        <end position="145"/>
    </location>
</feature>
<keyword evidence="2 3" id="KW-0040">ANK repeat</keyword>
<dbReference type="InterPro" id="IPR051165">
    <property type="entry name" value="Multifunctional_ANK_Repeat"/>
</dbReference>
<dbReference type="Proteomes" id="UP000077154">
    <property type="component" value="Unassembled WGS sequence"/>
</dbReference>
<dbReference type="GeneID" id="36291164"/>
<evidence type="ECO:0000256" key="3">
    <source>
        <dbReference type="PROSITE-ProRule" id="PRU00023"/>
    </source>
</evidence>
<dbReference type="SUPFAM" id="SSF48403">
    <property type="entry name" value="Ankyrin repeat"/>
    <property type="match status" value="1"/>
</dbReference>
<evidence type="ECO:0000256" key="1">
    <source>
        <dbReference type="ARBA" id="ARBA00022737"/>
    </source>
</evidence>
<dbReference type="PANTHER" id="PTHR24123">
    <property type="entry name" value="ANKYRIN REPEAT-CONTAINING"/>
    <property type="match status" value="1"/>
</dbReference>
<feature type="repeat" description="ANK" evidence="3">
    <location>
        <begin position="19"/>
        <end position="51"/>
    </location>
</feature>
<dbReference type="Pfam" id="PF00023">
    <property type="entry name" value="Ank"/>
    <property type="match status" value="1"/>
</dbReference>
<feature type="region of interest" description="Disordered" evidence="4">
    <location>
        <begin position="148"/>
        <end position="167"/>
    </location>
</feature>
<dbReference type="SMART" id="SM00248">
    <property type="entry name" value="ANK"/>
    <property type="match status" value="3"/>
</dbReference>
<dbReference type="Pfam" id="PF12796">
    <property type="entry name" value="Ank_2"/>
    <property type="match status" value="1"/>
</dbReference>
<evidence type="ECO:0000256" key="4">
    <source>
        <dbReference type="SAM" id="MobiDB-lite"/>
    </source>
</evidence>
<sequence length="167" mass="17863">MFDIERPWAGSEFTRALDDVRTPLHIASLFGWTDIVEQLLSPGANIHARGGSYCNAQAASYSGHEKTVGLLLTVNAQGRYYSNALQVASVRGYSKIAKMLLSKSANVNAQGGYHGDALQAASAQGHMEIVKILLSNGSNVNDQGAQGGFFNADGAQGGRYTTHPRRH</sequence>
<dbReference type="PROSITE" id="PS50088">
    <property type="entry name" value="ANK_REPEAT"/>
    <property type="match status" value="2"/>
</dbReference>
<organism evidence="5">
    <name type="scientific">Pseudogymnoascus destructans</name>
    <dbReference type="NCBI Taxonomy" id="655981"/>
    <lineage>
        <taxon>Eukaryota</taxon>
        <taxon>Fungi</taxon>
        <taxon>Dikarya</taxon>
        <taxon>Ascomycota</taxon>
        <taxon>Pezizomycotina</taxon>
        <taxon>Leotiomycetes</taxon>
        <taxon>Thelebolales</taxon>
        <taxon>Thelebolaceae</taxon>
        <taxon>Pseudogymnoascus</taxon>
    </lineage>
</organism>
<dbReference type="AlphaFoldDB" id="A0A177A225"/>
<accession>A0A177A225</accession>
<dbReference type="RefSeq" id="XP_024320621.1">
    <property type="nucleotide sequence ID" value="XM_024471682.1"/>
</dbReference>
<evidence type="ECO:0000256" key="2">
    <source>
        <dbReference type="ARBA" id="ARBA00023043"/>
    </source>
</evidence>
<evidence type="ECO:0000313" key="5">
    <source>
        <dbReference type="EMBL" id="OAF55321.1"/>
    </source>
</evidence>
<dbReference type="OrthoDB" id="5428966at2759"/>
<dbReference type="PROSITE" id="PS50297">
    <property type="entry name" value="ANK_REP_REGION"/>
    <property type="match status" value="2"/>
</dbReference>
<keyword evidence="1" id="KW-0677">Repeat</keyword>
<dbReference type="InterPro" id="IPR002110">
    <property type="entry name" value="Ankyrin_rpt"/>
</dbReference>
<dbReference type="PANTHER" id="PTHR24123:SF33">
    <property type="entry name" value="PROTEIN HOS4"/>
    <property type="match status" value="1"/>
</dbReference>
<dbReference type="EMBL" id="KV441410">
    <property type="protein sequence ID" value="OAF55321.1"/>
    <property type="molecule type" value="Genomic_DNA"/>
</dbReference>
<protein>
    <submittedName>
        <fullName evidence="5">Uncharacterized protein</fullName>
    </submittedName>
</protein>
<proteinExistence type="predicted"/>
<dbReference type="PRINTS" id="PR01415">
    <property type="entry name" value="ANKYRIN"/>
</dbReference>
<dbReference type="eggNOG" id="KOG0502">
    <property type="taxonomic scope" value="Eukaryota"/>
</dbReference>
<name>A0A177A225_9PEZI</name>
<dbReference type="VEuPathDB" id="FungiDB:GMDG_06730"/>
<gene>
    <name evidence="5" type="ORF">VC83_08121</name>
</gene>